<keyword evidence="3" id="KW-0812">Transmembrane</keyword>
<sequence>MYYSDFSRRPIDGEQPNGQNPNNLDEFDEIKRQINNLSKVTGSVSWKKVEELSRRILANHAKDIRCACYYGTAATHNRGVQGLVDGLGIISDICLIYWHSAYPPKDRSTARMSSFEWYVEHTERQQRKLKVSEEDLPLIELGHHLTMKIDEELRQHYGVKGPSLAAIRRILSQWQDDLKAEQARKSELLRKQKAALAPPPSVPQPSITLDVSPSKSPYDAKAETPKHTEPPNNKKQPIYLYALIATGLMIGTFGRIAYTENKIMTLSEQVELSSISNLSVLTSRIAKENEEIREELKNSLLTRSEELVNNLIVDPDNINKLKVIENILKSLNDLYPDSASTQKITEEFKTKKSSLEVQYRDINKDFQTARTYFANAKLKNPDEHFYVIAYQYSNSLFPLQGRIEFAERNSNVAELEKAQRMLNIFQYKINELKISHNKNINNQP</sequence>
<gene>
    <name evidence="5" type="ORF">SAMN02745132_01621</name>
</gene>
<evidence type="ECO:0000256" key="1">
    <source>
        <dbReference type="SAM" id="Coils"/>
    </source>
</evidence>
<dbReference type="PANTHER" id="PTHR37024:SF5">
    <property type="entry name" value="IMPA N-TERMINAL DOMAIN-CONTAINING PROTEIN"/>
    <property type="match status" value="1"/>
</dbReference>
<feature type="region of interest" description="Disordered" evidence="2">
    <location>
        <begin position="1"/>
        <end position="24"/>
    </location>
</feature>
<protein>
    <submittedName>
        <fullName evidence="5">Type VI secretion system protein VasL</fullName>
    </submittedName>
</protein>
<dbReference type="EMBL" id="FUXU01000015">
    <property type="protein sequence ID" value="SKA51501.1"/>
    <property type="molecule type" value="Genomic_DNA"/>
</dbReference>
<keyword evidence="1" id="KW-0175">Coiled coil</keyword>
<evidence type="ECO:0000313" key="5">
    <source>
        <dbReference type="EMBL" id="SKA51501.1"/>
    </source>
</evidence>
<dbReference type="PANTHER" id="PTHR37024">
    <property type="entry name" value="TYPE VI SECRETION SYSTEM DUF2094 AND IMPA-RELATED DOMAIN PROTEIN"/>
    <property type="match status" value="1"/>
</dbReference>
<keyword evidence="6" id="KW-1185">Reference proteome</keyword>
<accession>A0A1T4UG87</accession>
<evidence type="ECO:0000256" key="3">
    <source>
        <dbReference type="SAM" id="Phobius"/>
    </source>
</evidence>
<organism evidence="5 6">
    <name type="scientific">Enterovibrio nigricans DSM 22720</name>
    <dbReference type="NCBI Taxonomy" id="1121868"/>
    <lineage>
        <taxon>Bacteria</taxon>
        <taxon>Pseudomonadati</taxon>
        <taxon>Pseudomonadota</taxon>
        <taxon>Gammaproteobacteria</taxon>
        <taxon>Vibrionales</taxon>
        <taxon>Vibrionaceae</taxon>
        <taxon>Enterovibrio</taxon>
    </lineage>
</organism>
<dbReference type="RefSeq" id="WP_078752024.1">
    <property type="nucleotide sequence ID" value="NZ_FUXU01000015.1"/>
</dbReference>
<dbReference type="OrthoDB" id="5856140at2"/>
<keyword evidence="3" id="KW-1133">Transmembrane helix</keyword>
<evidence type="ECO:0000313" key="6">
    <source>
        <dbReference type="Proteomes" id="UP000190162"/>
    </source>
</evidence>
<evidence type="ECO:0000256" key="2">
    <source>
        <dbReference type="SAM" id="MobiDB-lite"/>
    </source>
</evidence>
<name>A0A1T4UG87_9GAMM</name>
<reference evidence="6" key="1">
    <citation type="submission" date="2017-02" db="EMBL/GenBank/DDBJ databases">
        <authorList>
            <person name="Varghese N."/>
            <person name="Submissions S."/>
        </authorList>
    </citation>
    <scope>NUCLEOTIDE SEQUENCE [LARGE SCALE GENOMIC DNA]</scope>
    <source>
        <strain evidence="6">DSM 22720</strain>
    </source>
</reference>
<feature type="region of interest" description="Disordered" evidence="2">
    <location>
        <begin position="191"/>
        <end position="233"/>
    </location>
</feature>
<feature type="compositionally biased region" description="Polar residues" evidence="2">
    <location>
        <begin position="204"/>
        <end position="215"/>
    </location>
</feature>
<feature type="compositionally biased region" description="Basic and acidic residues" evidence="2">
    <location>
        <begin position="218"/>
        <end position="229"/>
    </location>
</feature>
<feature type="transmembrane region" description="Helical" evidence="3">
    <location>
        <begin position="238"/>
        <end position="258"/>
    </location>
</feature>
<dbReference type="Proteomes" id="UP000190162">
    <property type="component" value="Unassembled WGS sequence"/>
</dbReference>
<dbReference type="InterPro" id="IPR010657">
    <property type="entry name" value="ImpA_N"/>
</dbReference>
<dbReference type="Pfam" id="PF06812">
    <property type="entry name" value="ImpA_N"/>
    <property type="match status" value="1"/>
</dbReference>
<feature type="coiled-coil region" evidence="1">
    <location>
        <begin position="164"/>
        <end position="191"/>
    </location>
</feature>
<evidence type="ECO:0000259" key="4">
    <source>
        <dbReference type="Pfam" id="PF06812"/>
    </source>
</evidence>
<feature type="domain" description="ImpA N-terminal" evidence="4">
    <location>
        <begin position="9"/>
        <end position="118"/>
    </location>
</feature>
<proteinExistence type="predicted"/>
<feature type="compositionally biased region" description="Basic and acidic residues" evidence="2">
    <location>
        <begin position="1"/>
        <end position="12"/>
    </location>
</feature>
<keyword evidence="3" id="KW-0472">Membrane</keyword>
<dbReference type="AlphaFoldDB" id="A0A1T4UG87"/>